<dbReference type="InterPro" id="IPR001492">
    <property type="entry name" value="Flagellin"/>
</dbReference>
<accession>A0A1U9NGE5</accession>
<dbReference type="RefSeq" id="WP_146658698.1">
    <property type="nucleotide sequence ID" value="NZ_CP019791.1"/>
</dbReference>
<dbReference type="Gene3D" id="3.30.70.2120">
    <property type="match status" value="1"/>
</dbReference>
<keyword evidence="6" id="KW-0969">Cilium</keyword>
<dbReference type="InterPro" id="IPR001029">
    <property type="entry name" value="Flagellin_N"/>
</dbReference>
<evidence type="ECO:0000313" key="6">
    <source>
        <dbReference type="EMBL" id="AQT66885.1"/>
    </source>
</evidence>
<reference evidence="7" key="1">
    <citation type="submission" date="2017-02" db="EMBL/GenBank/DDBJ databases">
        <title>Comparative genomics and description of representatives of a novel lineage of planctomycetes thriving in anoxic sediments.</title>
        <authorList>
            <person name="Spring S."/>
            <person name="Bunk B."/>
            <person name="Sproer C."/>
        </authorList>
    </citation>
    <scope>NUCLEOTIDE SEQUENCE [LARGE SCALE GENOMIC DNA]</scope>
    <source>
        <strain evidence="7">ST-NAGAB-D1</strain>
    </source>
</reference>
<dbReference type="Pfam" id="PF00669">
    <property type="entry name" value="Flagellin_N"/>
    <property type="match status" value="1"/>
</dbReference>
<organism evidence="6 7">
    <name type="scientific">Anaerohalosphaera lusitana</name>
    <dbReference type="NCBI Taxonomy" id="1936003"/>
    <lineage>
        <taxon>Bacteria</taxon>
        <taxon>Pseudomonadati</taxon>
        <taxon>Planctomycetota</taxon>
        <taxon>Phycisphaerae</taxon>
        <taxon>Sedimentisphaerales</taxon>
        <taxon>Anaerohalosphaeraceae</taxon>
        <taxon>Anaerohalosphaera</taxon>
    </lineage>
</organism>
<dbReference type="InterPro" id="IPR046358">
    <property type="entry name" value="Flagellin_C"/>
</dbReference>
<keyword evidence="6" id="KW-0966">Cell projection</keyword>
<gene>
    <name evidence="6" type="primary">flaA</name>
    <name evidence="6" type="ORF">STSP2_00023</name>
</gene>
<dbReference type="GO" id="GO:0009288">
    <property type="term" value="C:bacterial-type flagellum"/>
    <property type="evidence" value="ECO:0007669"/>
    <property type="project" value="UniProtKB-SubCell"/>
</dbReference>
<dbReference type="PRINTS" id="PR00207">
    <property type="entry name" value="FLAGELLIN"/>
</dbReference>
<dbReference type="OrthoDB" id="9796789at2"/>
<sequence>MLAIKNNLMATNAARHLGQSYDNLSQSVERLSSGLRINGAKDDAAGMAVRELMRADIAVLDQAGRNAQDGISMLQTMEGAMAVMDENLIRMKELAEQAATGSYSNEQRAIMNNEFKEMANEIERIASSTSFNGLAMLNTDEGNVSVHVGTEETIDVDKVDMTKSGLGIDIATAGYQAESDHTVTDTDTTSFLTLTGGTNESMTLNIQFDGEDAVTATFAGPTNTTTTTATFTLDDVVSAVNTAAGYTMASAEDDGSGNYSLKLESETLSSSSMTMTATTEANVAASEGFTVAGGTTDDDLTTADFTAAAGDGIHIGTEDGAVAALTAIDSAIKEKDTARAAFGYKMNRLESTNSVLNIQSENLKTAESRISDVDVATEMAKMTRNQVLAQAGVSMLAQANGMPQMAMSLLR</sequence>
<dbReference type="Gene3D" id="1.20.1330.10">
    <property type="entry name" value="f41 fragment of flagellin, N-terminal domain"/>
    <property type="match status" value="1"/>
</dbReference>
<keyword evidence="6" id="KW-0282">Flagellum</keyword>
<evidence type="ECO:0000259" key="4">
    <source>
        <dbReference type="Pfam" id="PF00669"/>
    </source>
</evidence>
<proteinExistence type="inferred from homology"/>
<keyword evidence="3" id="KW-0964">Secreted</keyword>
<evidence type="ECO:0000259" key="5">
    <source>
        <dbReference type="Pfam" id="PF00700"/>
    </source>
</evidence>
<evidence type="ECO:0000313" key="7">
    <source>
        <dbReference type="Proteomes" id="UP000189674"/>
    </source>
</evidence>
<dbReference type="GO" id="GO:0005576">
    <property type="term" value="C:extracellular region"/>
    <property type="evidence" value="ECO:0007669"/>
    <property type="project" value="UniProtKB-SubCell"/>
</dbReference>
<dbReference type="SUPFAM" id="SSF64518">
    <property type="entry name" value="Phase 1 flagellin"/>
    <property type="match status" value="1"/>
</dbReference>
<feature type="domain" description="Flagellin N-terminal" evidence="4">
    <location>
        <begin position="4"/>
        <end position="138"/>
    </location>
</feature>
<dbReference type="InterPro" id="IPR042187">
    <property type="entry name" value="Flagellin_C_sub2"/>
</dbReference>
<dbReference type="Proteomes" id="UP000189674">
    <property type="component" value="Chromosome"/>
</dbReference>
<evidence type="ECO:0000256" key="1">
    <source>
        <dbReference type="ARBA" id="ARBA00005709"/>
    </source>
</evidence>
<dbReference type="GO" id="GO:0005198">
    <property type="term" value="F:structural molecule activity"/>
    <property type="evidence" value="ECO:0007669"/>
    <property type="project" value="UniProtKB-UniRule"/>
</dbReference>
<protein>
    <recommendedName>
        <fullName evidence="3">Flagellin</fullName>
    </recommendedName>
</protein>
<dbReference type="AlphaFoldDB" id="A0A1U9NGE5"/>
<dbReference type="Pfam" id="PF00700">
    <property type="entry name" value="Flagellin_C"/>
    <property type="match status" value="1"/>
</dbReference>
<keyword evidence="2 3" id="KW-0975">Bacterial flagellum</keyword>
<dbReference type="PANTHER" id="PTHR42792">
    <property type="entry name" value="FLAGELLIN"/>
    <property type="match status" value="1"/>
</dbReference>
<name>A0A1U9NGE5_9BACT</name>
<keyword evidence="7" id="KW-1185">Reference proteome</keyword>
<dbReference type="KEGG" id="alus:STSP2_00023"/>
<comment type="similarity">
    <text evidence="1 3">Belongs to the bacterial flagellin family.</text>
</comment>
<dbReference type="STRING" id="1936003.STSP2_00023"/>
<feature type="domain" description="Flagellin C-terminal" evidence="5">
    <location>
        <begin position="325"/>
        <end position="410"/>
    </location>
</feature>
<dbReference type="Gene3D" id="6.10.10.10">
    <property type="entry name" value="Flagellar export chaperone, C-terminal domain"/>
    <property type="match status" value="1"/>
</dbReference>
<dbReference type="EMBL" id="CP019791">
    <property type="protein sequence ID" value="AQT66885.1"/>
    <property type="molecule type" value="Genomic_DNA"/>
</dbReference>
<dbReference type="PANTHER" id="PTHR42792:SF2">
    <property type="entry name" value="FLAGELLIN"/>
    <property type="match status" value="1"/>
</dbReference>
<evidence type="ECO:0000256" key="2">
    <source>
        <dbReference type="ARBA" id="ARBA00023143"/>
    </source>
</evidence>
<comment type="function">
    <text evidence="3">Flagellin is the subunit protein which polymerizes to form the filaments of bacterial flagella.</text>
</comment>
<comment type="subcellular location">
    <subcellularLocation>
        <location evidence="3">Secreted</location>
    </subcellularLocation>
    <subcellularLocation>
        <location evidence="3">Bacterial flagellum</location>
    </subcellularLocation>
</comment>
<evidence type="ECO:0000256" key="3">
    <source>
        <dbReference type="RuleBase" id="RU362073"/>
    </source>
</evidence>